<dbReference type="KEGG" id="fiy:BN1229_v1_0428"/>
<name>A0A0D6JAE5_9HYPH</name>
<protein>
    <submittedName>
        <fullName evidence="1">Uncharacterized protein</fullName>
    </submittedName>
</protein>
<dbReference type="AlphaFoldDB" id="A0A0D6JAE5"/>
<evidence type="ECO:0000313" key="1">
    <source>
        <dbReference type="EMBL" id="CPR15597.1"/>
    </source>
</evidence>
<gene>
    <name evidence="1" type="ORF">YBN1229_v1_0428</name>
</gene>
<dbReference type="KEGG" id="fil:BN1229_v1_0424"/>
<dbReference type="EMBL" id="LN829119">
    <property type="protein sequence ID" value="CPR15597.1"/>
    <property type="molecule type" value="Genomic_DNA"/>
</dbReference>
<accession>A0A0D6JAE5</accession>
<keyword evidence="2" id="KW-1185">Reference proteome</keyword>
<dbReference type="Proteomes" id="UP000033187">
    <property type="component" value="Chromosome 1"/>
</dbReference>
<proteinExistence type="predicted"/>
<sequence length="73" mass="7579">MKCASAAVGIGFRPIIARGVIRAIIAAHTAVTAVGAGIVAAGGELKTRCVASRVYRHRKASDMSRRAESDLSK</sequence>
<evidence type="ECO:0000313" key="2">
    <source>
        <dbReference type="Proteomes" id="UP000033187"/>
    </source>
</evidence>
<reference evidence="2" key="1">
    <citation type="submission" date="2015-02" db="EMBL/GenBank/DDBJ databases">
        <authorList>
            <person name="Chooi Y.-H."/>
        </authorList>
    </citation>
    <scope>NUCLEOTIDE SEQUENCE [LARGE SCALE GENOMIC DNA]</scope>
    <source>
        <strain evidence="2">strain Y</strain>
    </source>
</reference>
<organism evidence="1 2">
    <name type="scientific">Candidatus Filomicrobium marinum</name>
    <dbReference type="NCBI Taxonomy" id="1608628"/>
    <lineage>
        <taxon>Bacteria</taxon>
        <taxon>Pseudomonadati</taxon>
        <taxon>Pseudomonadota</taxon>
        <taxon>Alphaproteobacteria</taxon>
        <taxon>Hyphomicrobiales</taxon>
        <taxon>Hyphomicrobiaceae</taxon>
        <taxon>Filomicrobium</taxon>
    </lineage>
</organism>